<dbReference type="PRINTS" id="PR00019">
    <property type="entry name" value="LEURICHRPT"/>
</dbReference>
<evidence type="ECO:0000256" key="3">
    <source>
        <dbReference type="ARBA" id="ARBA00012513"/>
    </source>
</evidence>
<keyword evidence="6" id="KW-0433">Leucine-rich repeat</keyword>
<dbReference type="GO" id="GO:0005524">
    <property type="term" value="F:ATP binding"/>
    <property type="evidence" value="ECO:0007669"/>
    <property type="project" value="UniProtKB-UniRule"/>
</dbReference>
<keyword evidence="5" id="KW-0418">Kinase</keyword>
<dbReference type="Proteomes" id="UP000242715">
    <property type="component" value="Unassembled WGS sequence"/>
</dbReference>
<evidence type="ECO:0000256" key="1">
    <source>
        <dbReference type="ARBA" id="ARBA00004251"/>
    </source>
</evidence>
<dbReference type="Pfam" id="PF00560">
    <property type="entry name" value="LRR_1"/>
    <property type="match status" value="5"/>
</dbReference>
<dbReference type="Gene3D" id="3.30.200.20">
    <property type="entry name" value="Phosphorylase Kinase, domain 1"/>
    <property type="match status" value="1"/>
</dbReference>
<evidence type="ECO:0000256" key="17">
    <source>
        <dbReference type="SAM" id="Phobius"/>
    </source>
</evidence>
<dbReference type="Pfam" id="PF13516">
    <property type="entry name" value="LRR_6"/>
    <property type="match status" value="3"/>
</dbReference>
<dbReference type="InterPro" id="IPR011009">
    <property type="entry name" value="Kinase-like_dom_sf"/>
</dbReference>
<dbReference type="FunFam" id="3.80.10.10:FF:000111">
    <property type="entry name" value="LRR receptor-like serine/threonine-protein kinase ERECTA"/>
    <property type="match status" value="1"/>
</dbReference>
<keyword evidence="7 17" id="KW-0812">Transmembrane</keyword>
<evidence type="ECO:0000256" key="2">
    <source>
        <dbReference type="ARBA" id="ARBA00009592"/>
    </source>
</evidence>
<evidence type="ECO:0000256" key="13">
    <source>
        <dbReference type="ARBA" id="ARBA00023180"/>
    </source>
</evidence>
<comment type="catalytic activity">
    <reaction evidence="15">
        <text>L-seryl-[protein] + ATP = O-phospho-L-seryl-[protein] + ADP + H(+)</text>
        <dbReference type="Rhea" id="RHEA:17989"/>
        <dbReference type="Rhea" id="RHEA-COMP:9863"/>
        <dbReference type="Rhea" id="RHEA-COMP:11604"/>
        <dbReference type="ChEBI" id="CHEBI:15378"/>
        <dbReference type="ChEBI" id="CHEBI:29999"/>
        <dbReference type="ChEBI" id="CHEBI:30616"/>
        <dbReference type="ChEBI" id="CHEBI:83421"/>
        <dbReference type="ChEBI" id="CHEBI:456216"/>
        <dbReference type="EC" id="2.7.11.1"/>
    </reaction>
</comment>
<accession>A0A2Z6P0U1</accession>
<dbReference type="EC" id="2.7.11.1" evidence="3"/>
<feature type="transmembrane region" description="Helical" evidence="17">
    <location>
        <begin position="784"/>
        <end position="807"/>
    </location>
</feature>
<evidence type="ECO:0000256" key="4">
    <source>
        <dbReference type="ARBA" id="ARBA00022475"/>
    </source>
</evidence>
<dbReference type="FunFam" id="3.80.10.10:FF:000095">
    <property type="entry name" value="LRR receptor-like serine/threonine-protein kinase GSO1"/>
    <property type="match status" value="2"/>
</dbReference>
<evidence type="ECO:0000256" key="8">
    <source>
        <dbReference type="ARBA" id="ARBA00022729"/>
    </source>
</evidence>
<evidence type="ECO:0000256" key="18">
    <source>
        <dbReference type="SAM" id="SignalP"/>
    </source>
</evidence>
<dbReference type="GO" id="GO:0005886">
    <property type="term" value="C:plasma membrane"/>
    <property type="evidence" value="ECO:0007669"/>
    <property type="project" value="UniProtKB-SubCell"/>
</dbReference>
<evidence type="ECO:0000256" key="10">
    <source>
        <dbReference type="ARBA" id="ARBA00022989"/>
    </source>
</evidence>
<dbReference type="InterPro" id="IPR001611">
    <property type="entry name" value="Leu-rich_rpt"/>
</dbReference>
<keyword evidence="5" id="KW-0723">Serine/threonine-protein kinase</keyword>
<comment type="catalytic activity">
    <reaction evidence="14">
        <text>L-threonyl-[protein] + ATP = O-phospho-L-threonyl-[protein] + ADP + H(+)</text>
        <dbReference type="Rhea" id="RHEA:46608"/>
        <dbReference type="Rhea" id="RHEA-COMP:11060"/>
        <dbReference type="Rhea" id="RHEA-COMP:11605"/>
        <dbReference type="ChEBI" id="CHEBI:15378"/>
        <dbReference type="ChEBI" id="CHEBI:30013"/>
        <dbReference type="ChEBI" id="CHEBI:30616"/>
        <dbReference type="ChEBI" id="CHEBI:61977"/>
        <dbReference type="ChEBI" id="CHEBI:456216"/>
        <dbReference type="EC" id="2.7.11.1"/>
    </reaction>
</comment>
<keyword evidence="16" id="KW-0067">ATP-binding</keyword>
<dbReference type="InterPro" id="IPR013210">
    <property type="entry name" value="LRR_N_plant-typ"/>
</dbReference>
<name>A0A2Z6P0U1_TRISU</name>
<dbReference type="Pfam" id="PF08263">
    <property type="entry name" value="LRRNT_2"/>
    <property type="match status" value="1"/>
</dbReference>
<dbReference type="AlphaFoldDB" id="A0A2Z6P0U1"/>
<evidence type="ECO:0000313" key="20">
    <source>
        <dbReference type="EMBL" id="GAU37259.1"/>
    </source>
</evidence>
<keyword evidence="11 17" id="KW-0472">Membrane</keyword>
<feature type="signal peptide" evidence="18">
    <location>
        <begin position="1"/>
        <end position="26"/>
    </location>
</feature>
<dbReference type="OrthoDB" id="1371922at2759"/>
<evidence type="ECO:0000256" key="6">
    <source>
        <dbReference type="ARBA" id="ARBA00022614"/>
    </source>
</evidence>
<gene>
    <name evidence="20" type="ORF">TSUD_319130</name>
</gene>
<dbReference type="Pfam" id="PF13855">
    <property type="entry name" value="LRR_8"/>
    <property type="match status" value="2"/>
</dbReference>
<dbReference type="SUPFAM" id="SSF52058">
    <property type="entry name" value="L domain-like"/>
    <property type="match status" value="2"/>
</dbReference>
<keyword evidence="16" id="KW-0547">Nucleotide-binding</keyword>
<evidence type="ECO:0000256" key="14">
    <source>
        <dbReference type="ARBA" id="ARBA00047899"/>
    </source>
</evidence>
<evidence type="ECO:0000256" key="9">
    <source>
        <dbReference type="ARBA" id="ARBA00022737"/>
    </source>
</evidence>
<proteinExistence type="inferred from homology"/>
<feature type="binding site" evidence="16">
    <location>
        <position position="901"/>
    </location>
    <ligand>
        <name>ATP</name>
        <dbReference type="ChEBI" id="CHEBI:30616"/>
    </ligand>
</feature>
<keyword evidence="4" id="KW-1003">Cell membrane</keyword>
<evidence type="ECO:0000259" key="19">
    <source>
        <dbReference type="PROSITE" id="PS50011"/>
    </source>
</evidence>
<evidence type="ECO:0000256" key="7">
    <source>
        <dbReference type="ARBA" id="ARBA00022692"/>
    </source>
</evidence>
<keyword evidence="21" id="KW-1185">Reference proteome</keyword>
<dbReference type="SMART" id="SM00369">
    <property type="entry name" value="LRR_TYP"/>
    <property type="match status" value="6"/>
</dbReference>
<dbReference type="PANTHER" id="PTHR27000">
    <property type="entry name" value="LEUCINE-RICH REPEAT RECEPTOR-LIKE PROTEIN KINASE FAMILY PROTEIN-RELATED"/>
    <property type="match status" value="1"/>
</dbReference>
<organism evidence="20 21">
    <name type="scientific">Trifolium subterraneum</name>
    <name type="common">Subterranean clover</name>
    <dbReference type="NCBI Taxonomy" id="3900"/>
    <lineage>
        <taxon>Eukaryota</taxon>
        <taxon>Viridiplantae</taxon>
        <taxon>Streptophyta</taxon>
        <taxon>Embryophyta</taxon>
        <taxon>Tracheophyta</taxon>
        <taxon>Spermatophyta</taxon>
        <taxon>Magnoliopsida</taxon>
        <taxon>eudicotyledons</taxon>
        <taxon>Gunneridae</taxon>
        <taxon>Pentapetalae</taxon>
        <taxon>rosids</taxon>
        <taxon>fabids</taxon>
        <taxon>Fabales</taxon>
        <taxon>Fabaceae</taxon>
        <taxon>Papilionoideae</taxon>
        <taxon>50 kb inversion clade</taxon>
        <taxon>NPAAA clade</taxon>
        <taxon>Hologalegina</taxon>
        <taxon>IRL clade</taxon>
        <taxon>Trifolieae</taxon>
        <taxon>Trifolium</taxon>
    </lineage>
</organism>
<dbReference type="InterPro" id="IPR003591">
    <property type="entry name" value="Leu-rich_rpt_typical-subtyp"/>
</dbReference>
<sequence length="986" mass="107788">MNPPYITNTLLLLLSLFLLHLAPCRCATLDPSSQLLNFKKSLPNPSLLHDWLPNNNPCLFTGITCNQTTITSIHLTSISLNINLTVIATHLLTIDHLQTLTLKSTNLTTSPISLSHLKCTPSLTTIDLSQNTFSSSFSDWSFLSLCSSLTSLNLSKNGINFDFPKWSFSTTLRLLDLSGNKISGPGFFPWLINHELEFLSLAGNKITGEIDFSGYTSLKYLNLSANNFSVSVPSFGECSSLQSLDLSANKYFGDITRTLSPCKHLLHLNLSDNQFTGPVPLIPSGSIQFLYLAKNHFAGRIPARLADHCSTLVELDLSSNNLTGPIPREFGACSLLESFDISNNMFSGELPMEVITEMSSLKELVVASNEFSGELPVSLSKLTALESLDLSSNNFTGTIPNWICEGEIGNNLKGIYLQINGFTGFIPPTLSNCSNLVALDLSFNYLTGTIPPSLGSLTKLRDLILWLNQLHGEIPQELQNMESLENLILDFNDLSGSIPDGLMNCTKLNWISLSNNRLSGEIPKSIGKLPNLAILKLSNNSISGEIPPELGDCPSLLWLDLNTNLLTGTIPPELFKQAGKIVINHISSKPYVYIKNDGSRGCNGAGSLLEFAGISQLKLNRISPRNPCNFTRVYKGSLQPVFTLNGSMIFFDISHNHLSGPIPKEIGEMQFLYILHMSHNHLSGSIPQELGKMKNLNILDLSYNELGGQIPETMTRLSSLTEMYLSNNFLSGSIPMSGQFDTFQAVSFQNNSGLCGGPLPACGSDSATGASSRHQKSHRRQASLAGSVAMGLLFALFCIFGLILIAVETKKRRKKKEAAIDGYIDNSHSGNGNNSGWKLTSAREALSINLSTFEKPLRKLTFADLLEATNGFHNDSLIGSGGFGDVYKAQLKDGSVVAIKKLIHLMKEDPNMEIELLQHLKVACACLDDRPWRRPTMIQVMAMFKEIQAGSGGMDSQSTIATEDEGFNAIEMVEMSIKEVPELSKH</sequence>
<evidence type="ECO:0000256" key="5">
    <source>
        <dbReference type="ARBA" id="ARBA00022527"/>
    </source>
</evidence>
<dbReference type="Gene3D" id="3.30.1490.310">
    <property type="match status" value="1"/>
</dbReference>
<dbReference type="InterPro" id="IPR045381">
    <property type="entry name" value="BRI1_island_dom"/>
</dbReference>
<evidence type="ECO:0000256" key="11">
    <source>
        <dbReference type="ARBA" id="ARBA00023136"/>
    </source>
</evidence>
<protein>
    <recommendedName>
        <fullName evidence="3">non-specific serine/threonine protein kinase</fullName>
        <ecNumber evidence="3">2.7.11.1</ecNumber>
    </recommendedName>
</protein>
<dbReference type="PANTHER" id="PTHR27000:SF800">
    <property type="entry name" value="OS11G0197000 PROTEIN"/>
    <property type="match status" value="1"/>
</dbReference>
<keyword evidence="5" id="KW-0808">Transferase</keyword>
<dbReference type="SUPFAM" id="SSF56112">
    <property type="entry name" value="Protein kinase-like (PK-like)"/>
    <property type="match status" value="1"/>
</dbReference>
<feature type="chain" id="PRO_5016355232" description="non-specific serine/threonine protein kinase" evidence="18">
    <location>
        <begin position="27"/>
        <end position="986"/>
    </location>
</feature>
<dbReference type="Gene3D" id="3.80.10.10">
    <property type="entry name" value="Ribonuclease Inhibitor"/>
    <property type="match status" value="1"/>
</dbReference>
<keyword evidence="12" id="KW-0675">Receptor</keyword>
<dbReference type="PROSITE" id="PS50011">
    <property type="entry name" value="PROTEIN_KINASE_DOM"/>
    <property type="match status" value="1"/>
</dbReference>
<dbReference type="InterPro" id="IPR017441">
    <property type="entry name" value="Protein_kinase_ATP_BS"/>
</dbReference>
<evidence type="ECO:0000256" key="12">
    <source>
        <dbReference type="ARBA" id="ARBA00023170"/>
    </source>
</evidence>
<feature type="domain" description="Protein kinase" evidence="19">
    <location>
        <begin position="872"/>
        <end position="986"/>
    </location>
</feature>
<evidence type="ECO:0000313" key="21">
    <source>
        <dbReference type="Proteomes" id="UP000242715"/>
    </source>
</evidence>
<dbReference type="EMBL" id="DF973663">
    <property type="protein sequence ID" value="GAU37259.1"/>
    <property type="molecule type" value="Genomic_DNA"/>
</dbReference>
<dbReference type="PROSITE" id="PS00107">
    <property type="entry name" value="PROTEIN_KINASE_ATP"/>
    <property type="match status" value="1"/>
</dbReference>
<dbReference type="InterPro" id="IPR000719">
    <property type="entry name" value="Prot_kinase_dom"/>
</dbReference>
<reference evidence="21" key="1">
    <citation type="journal article" date="2017" name="Front. Plant Sci.">
        <title>Climate Clever Clovers: New Paradigm to Reduce the Environmental Footprint of Ruminants by Breeding Low Methanogenic Forages Utilizing Haplotype Variation.</title>
        <authorList>
            <person name="Kaur P."/>
            <person name="Appels R."/>
            <person name="Bayer P.E."/>
            <person name="Keeble-Gagnere G."/>
            <person name="Wang J."/>
            <person name="Hirakawa H."/>
            <person name="Shirasawa K."/>
            <person name="Vercoe P."/>
            <person name="Stefanova K."/>
            <person name="Durmic Z."/>
            <person name="Nichols P."/>
            <person name="Revell C."/>
            <person name="Isobe S.N."/>
            <person name="Edwards D."/>
            <person name="Erskine W."/>
        </authorList>
    </citation>
    <scope>NUCLEOTIDE SEQUENCE [LARGE SCALE GENOMIC DNA]</scope>
    <source>
        <strain evidence="21">cv. Daliak</strain>
    </source>
</reference>
<keyword evidence="10 17" id="KW-1133">Transmembrane helix</keyword>
<evidence type="ECO:0000256" key="16">
    <source>
        <dbReference type="PROSITE-ProRule" id="PRU10141"/>
    </source>
</evidence>
<dbReference type="InterPro" id="IPR032675">
    <property type="entry name" value="LRR_dom_sf"/>
</dbReference>
<keyword evidence="13" id="KW-0325">Glycoprotein</keyword>
<evidence type="ECO:0000256" key="15">
    <source>
        <dbReference type="ARBA" id="ARBA00048679"/>
    </source>
</evidence>
<keyword evidence="8 18" id="KW-0732">Signal</keyword>
<dbReference type="Pfam" id="PF20141">
    <property type="entry name" value="Island"/>
    <property type="match status" value="1"/>
</dbReference>
<comment type="similarity">
    <text evidence="2">Belongs to the RLP family.</text>
</comment>
<dbReference type="GO" id="GO:0004674">
    <property type="term" value="F:protein serine/threonine kinase activity"/>
    <property type="evidence" value="ECO:0007669"/>
    <property type="project" value="UniProtKB-KW"/>
</dbReference>
<keyword evidence="9" id="KW-0677">Repeat</keyword>
<comment type="subcellular location">
    <subcellularLocation>
        <location evidence="1">Cell membrane</location>
        <topology evidence="1">Single-pass type I membrane protein</topology>
    </subcellularLocation>
</comment>